<accession>A0A0P6XIS4</accession>
<evidence type="ECO:0008006" key="5">
    <source>
        <dbReference type="Google" id="ProtNLM"/>
    </source>
</evidence>
<protein>
    <recommendedName>
        <fullName evidence="5">Phytoene synthase</fullName>
    </recommendedName>
</protein>
<dbReference type="InterPro" id="IPR008949">
    <property type="entry name" value="Isoprenoid_synthase_dom_sf"/>
</dbReference>
<proteinExistence type="predicted"/>
<comment type="pathway">
    <text evidence="1">Carotenoid biosynthesis.</text>
</comment>
<evidence type="ECO:0000256" key="2">
    <source>
        <dbReference type="ARBA" id="ARBA00022679"/>
    </source>
</evidence>
<evidence type="ECO:0000256" key="1">
    <source>
        <dbReference type="ARBA" id="ARBA00004829"/>
    </source>
</evidence>
<dbReference type="SFLD" id="SFLDG01212">
    <property type="entry name" value="Phytoene_synthase_like"/>
    <property type="match status" value="1"/>
</dbReference>
<reference evidence="3 4" key="1">
    <citation type="submission" date="2015-07" db="EMBL/GenBank/DDBJ databases">
        <title>Genome sequence of Levilinea saccharolytica DSM 16555.</title>
        <authorList>
            <person name="Hemp J."/>
            <person name="Ward L.M."/>
            <person name="Pace L.A."/>
            <person name="Fischer W.W."/>
        </authorList>
    </citation>
    <scope>NUCLEOTIDE SEQUENCE [LARGE SCALE GENOMIC DNA]</scope>
    <source>
        <strain evidence="3 4">KIBI-1</strain>
    </source>
</reference>
<dbReference type="InterPro" id="IPR033904">
    <property type="entry name" value="Trans_IPPS_HH"/>
</dbReference>
<keyword evidence="4" id="KW-1185">Reference proteome</keyword>
<dbReference type="Gene3D" id="1.10.600.10">
    <property type="entry name" value="Farnesyl Diphosphate Synthase"/>
    <property type="match status" value="1"/>
</dbReference>
<evidence type="ECO:0000313" key="3">
    <source>
        <dbReference type="EMBL" id="KPL79779.1"/>
    </source>
</evidence>
<evidence type="ECO:0000313" key="4">
    <source>
        <dbReference type="Proteomes" id="UP000050501"/>
    </source>
</evidence>
<dbReference type="SFLD" id="SFLDG01018">
    <property type="entry name" value="Squalene/Phytoene_Synthase_Lik"/>
    <property type="match status" value="1"/>
</dbReference>
<dbReference type="InterPro" id="IPR002060">
    <property type="entry name" value="Squ/phyt_synthse"/>
</dbReference>
<keyword evidence="2" id="KW-0808">Transferase</keyword>
<dbReference type="InterPro" id="IPR044843">
    <property type="entry name" value="Trans_IPPS_bact-type"/>
</dbReference>
<dbReference type="PANTHER" id="PTHR31480">
    <property type="entry name" value="BIFUNCTIONAL LYCOPENE CYCLASE/PHYTOENE SYNTHASE"/>
    <property type="match status" value="1"/>
</dbReference>
<dbReference type="Proteomes" id="UP000050501">
    <property type="component" value="Unassembled WGS sequence"/>
</dbReference>
<sequence length="291" mass="32898">MSAAAWKNAQQATEAVIRQHSRTFHFATGLLPSAARGAIRALYAFCRMTDDLVDRDGATQEDLDAWRAQVNLPAAEQKMPVLLYWSGVRERFGVDRRYEQELIDGVNMDLRCRRYATWDELEDYCYHVASTVGLLSMPIIGMAPGFQFEQAKPYAVRLGVALQLTNILRDVGEDAGRGRVYFPEDDLARFGLTRQDILTGVQDERFRDLMRFEIARARQLYEESLPGIAMLSRAARPAVGAAALLYRAILDEIEAIDYQVYTRRAHTTGWQKLKMLPGIVLAVLRVRPPAA</sequence>
<dbReference type="STRING" id="229921.ADN01_13845"/>
<comment type="caution">
    <text evidence="3">The sequence shown here is derived from an EMBL/GenBank/DDBJ whole genome shotgun (WGS) entry which is preliminary data.</text>
</comment>
<dbReference type="CDD" id="cd00683">
    <property type="entry name" value="Trans_IPPS_HH"/>
    <property type="match status" value="1"/>
</dbReference>
<organism evidence="3 4">
    <name type="scientific">Levilinea saccharolytica</name>
    <dbReference type="NCBI Taxonomy" id="229921"/>
    <lineage>
        <taxon>Bacteria</taxon>
        <taxon>Bacillati</taxon>
        <taxon>Chloroflexota</taxon>
        <taxon>Anaerolineae</taxon>
        <taxon>Anaerolineales</taxon>
        <taxon>Anaerolineaceae</taxon>
        <taxon>Levilinea</taxon>
    </lineage>
</organism>
<dbReference type="InterPro" id="IPR019845">
    <property type="entry name" value="Squalene/phytoene_synthase_CS"/>
</dbReference>
<dbReference type="GO" id="GO:0004311">
    <property type="term" value="F:geranylgeranyl diphosphate synthase activity"/>
    <property type="evidence" value="ECO:0007669"/>
    <property type="project" value="InterPro"/>
</dbReference>
<dbReference type="Pfam" id="PF00494">
    <property type="entry name" value="SQS_PSY"/>
    <property type="match status" value="1"/>
</dbReference>
<dbReference type="PROSITE" id="PS01044">
    <property type="entry name" value="SQUALEN_PHYTOEN_SYN_1"/>
    <property type="match status" value="1"/>
</dbReference>
<dbReference type="SUPFAM" id="SSF48576">
    <property type="entry name" value="Terpenoid synthases"/>
    <property type="match status" value="1"/>
</dbReference>
<dbReference type="PROSITE" id="PS01045">
    <property type="entry name" value="SQUALEN_PHYTOEN_SYN_2"/>
    <property type="match status" value="1"/>
</dbReference>
<dbReference type="SFLD" id="SFLDS00005">
    <property type="entry name" value="Isoprenoid_Synthase_Type_I"/>
    <property type="match status" value="1"/>
</dbReference>
<dbReference type="AlphaFoldDB" id="A0A0P6XIS4"/>
<name>A0A0P6XIS4_9CHLR</name>
<dbReference type="PATRIC" id="fig|229921.5.peg.906"/>
<dbReference type="EMBL" id="LGCM01000046">
    <property type="protein sequence ID" value="KPL79779.1"/>
    <property type="molecule type" value="Genomic_DNA"/>
</dbReference>
<dbReference type="GO" id="GO:0051996">
    <property type="term" value="F:squalene synthase [NAD(P)H] activity"/>
    <property type="evidence" value="ECO:0007669"/>
    <property type="project" value="InterPro"/>
</dbReference>
<gene>
    <name evidence="3" type="ORF">ADN01_13845</name>
</gene>
<dbReference type="GO" id="GO:0016117">
    <property type="term" value="P:carotenoid biosynthetic process"/>
    <property type="evidence" value="ECO:0007669"/>
    <property type="project" value="UniProtKB-ARBA"/>
</dbReference>